<evidence type="ECO:0008006" key="3">
    <source>
        <dbReference type="Google" id="ProtNLM"/>
    </source>
</evidence>
<reference evidence="1 2" key="1">
    <citation type="journal article" date="2006" name="Science">
        <title>The genome of black cottonwood, Populus trichocarpa (Torr. &amp; Gray).</title>
        <authorList>
            <person name="Tuskan G.A."/>
            <person name="Difazio S."/>
            <person name="Jansson S."/>
            <person name="Bohlmann J."/>
            <person name="Grigoriev I."/>
            <person name="Hellsten U."/>
            <person name="Putnam N."/>
            <person name="Ralph S."/>
            <person name="Rombauts S."/>
            <person name="Salamov A."/>
            <person name="Schein J."/>
            <person name="Sterck L."/>
            <person name="Aerts A."/>
            <person name="Bhalerao R.R."/>
            <person name="Bhalerao R.P."/>
            <person name="Blaudez D."/>
            <person name="Boerjan W."/>
            <person name="Brun A."/>
            <person name="Brunner A."/>
            <person name="Busov V."/>
            <person name="Campbell M."/>
            <person name="Carlson J."/>
            <person name="Chalot M."/>
            <person name="Chapman J."/>
            <person name="Chen G.L."/>
            <person name="Cooper D."/>
            <person name="Coutinho P.M."/>
            <person name="Couturier J."/>
            <person name="Covert S."/>
            <person name="Cronk Q."/>
            <person name="Cunningham R."/>
            <person name="Davis J."/>
            <person name="Degroeve S."/>
            <person name="Dejardin A."/>
            <person name="Depamphilis C."/>
            <person name="Detter J."/>
            <person name="Dirks B."/>
            <person name="Dubchak I."/>
            <person name="Duplessis S."/>
            <person name="Ehlting J."/>
            <person name="Ellis B."/>
            <person name="Gendler K."/>
            <person name="Goodstein D."/>
            <person name="Gribskov M."/>
            <person name="Grimwood J."/>
            <person name="Groover A."/>
            <person name="Gunter L."/>
            <person name="Hamberger B."/>
            <person name="Heinze B."/>
            <person name="Helariutta Y."/>
            <person name="Henrissat B."/>
            <person name="Holligan D."/>
            <person name="Holt R."/>
            <person name="Huang W."/>
            <person name="Islam-Faridi N."/>
            <person name="Jones S."/>
            <person name="Jones-Rhoades M."/>
            <person name="Jorgensen R."/>
            <person name="Joshi C."/>
            <person name="Kangasjarvi J."/>
            <person name="Karlsson J."/>
            <person name="Kelleher C."/>
            <person name="Kirkpatrick R."/>
            <person name="Kirst M."/>
            <person name="Kohler A."/>
            <person name="Kalluri U."/>
            <person name="Larimer F."/>
            <person name="Leebens-Mack J."/>
            <person name="Leple J.C."/>
            <person name="Locascio P."/>
            <person name="Lou Y."/>
            <person name="Lucas S."/>
            <person name="Martin F."/>
            <person name="Montanini B."/>
            <person name="Napoli C."/>
            <person name="Nelson D.R."/>
            <person name="Nelson C."/>
            <person name="Nieminen K."/>
            <person name="Nilsson O."/>
            <person name="Pereda V."/>
            <person name="Peter G."/>
            <person name="Philippe R."/>
            <person name="Pilate G."/>
            <person name="Poliakov A."/>
            <person name="Razumovskaya J."/>
            <person name="Richardson P."/>
            <person name="Rinaldi C."/>
            <person name="Ritland K."/>
            <person name="Rouze P."/>
            <person name="Ryaboy D."/>
            <person name="Schmutz J."/>
            <person name="Schrader J."/>
            <person name="Segerman B."/>
            <person name="Shin H."/>
            <person name="Siddiqui A."/>
            <person name="Sterky F."/>
            <person name="Terry A."/>
            <person name="Tsai C.J."/>
            <person name="Uberbacher E."/>
            <person name="Unneberg P."/>
            <person name="Vahala J."/>
            <person name="Wall K."/>
            <person name="Wessler S."/>
            <person name="Yang G."/>
            <person name="Yin T."/>
            <person name="Douglas C."/>
            <person name="Marra M."/>
            <person name="Sandberg G."/>
            <person name="Van de Peer Y."/>
            <person name="Rokhsar D."/>
        </authorList>
    </citation>
    <scope>NUCLEOTIDE SEQUENCE [LARGE SCALE GENOMIC DNA]</scope>
    <source>
        <strain evidence="2">cv. Nisqually</strain>
    </source>
</reference>
<evidence type="ECO:0000313" key="1">
    <source>
        <dbReference type="EMBL" id="PNT18745.1"/>
    </source>
</evidence>
<keyword evidence="2" id="KW-1185">Reference proteome</keyword>
<proteinExistence type="predicted"/>
<dbReference type="InParanoid" id="A0A2K1Z0D7"/>
<protein>
    <recommendedName>
        <fullName evidence="3">RING-type domain-containing protein</fullName>
    </recommendedName>
</protein>
<name>A0A2K1Z0D7_POPTR</name>
<dbReference type="STRING" id="3694.A0A2K1Z0D7"/>
<accession>A0A2K1Z0D7</accession>
<evidence type="ECO:0000313" key="2">
    <source>
        <dbReference type="Proteomes" id="UP000006729"/>
    </source>
</evidence>
<dbReference type="Proteomes" id="UP000006729">
    <property type="component" value="Chromosome 9"/>
</dbReference>
<dbReference type="AlphaFoldDB" id="A0A2K1Z0D7"/>
<sequence length="95" mass="10080">MAGVQGSQTLIPVNTSVISREPTGIESSLLASLLRKEGEGMEETKKAETHLTSAAAFMEGGVQEACDDACSICLENFRESDPSTACIVDINDLFI</sequence>
<gene>
    <name evidence="1" type="ORF">POPTR_009G001300</name>
</gene>
<dbReference type="EMBL" id="CM009298">
    <property type="protein sequence ID" value="PNT18745.1"/>
    <property type="molecule type" value="Genomic_DNA"/>
</dbReference>
<organism evidence="1 2">
    <name type="scientific">Populus trichocarpa</name>
    <name type="common">Western balsam poplar</name>
    <name type="synonym">Populus balsamifera subsp. trichocarpa</name>
    <dbReference type="NCBI Taxonomy" id="3694"/>
    <lineage>
        <taxon>Eukaryota</taxon>
        <taxon>Viridiplantae</taxon>
        <taxon>Streptophyta</taxon>
        <taxon>Embryophyta</taxon>
        <taxon>Tracheophyta</taxon>
        <taxon>Spermatophyta</taxon>
        <taxon>Magnoliopsida</taxon>
        <taxon>eudicotyledons</taxon>
        <taxon>Gunneridae</taxon>
        <taxon>Pentapetalae</taxon>
        <taxon>rosids</taxon>
        <taxon>fabids</taxon>
        <taxon>Malpighiales</taxon>
        <taxon>Salicaceae</taxon>
        <taxon>Saliceae</taxon>
        <taxon>Populus</taxon>
    </lineage>
</organism>